<protein>
    <recommendedName>
        <fullName evidence="6">Fimbrial-type adhesion domain-containing protein</fullName>
    </recommendedName>
</protein>
<feature type="signal peptide" evidence="5">
    <location>
        <begin position="1"/>
        <end position="20"/>
    </location>
</feature>
<feature type="chain" id="PRO_5003325491" description="Fimbrial-type adhesion domain-containing protein" evidence="5">
    <location>
        <begin position="21"/>
        <end position="306"/>
    </location>
</feature>
<evidence type="ECO:0000256" key="5">
    <source>
        <dbReference type="SAM" id="SignalP"/>
    </source>
</evidence>
<comment type="similarity">
    <text evidence="2">Belongs to the fimbrial protein family.</text>
</comment>
<gene>
    <name evidence="7" type="ORF">SFK227_3799</name>
</gene>
<dbReference type="GO" id="GO:0009289">
    <property type="term" value="C:pilus"/>
    <property type="evidence" value="ECO:0007669"/>
    <property type="project" value="UniProtKB-SubCell"/>
</dbReference>
<organism evidence="7 8">
    <name type="scientific">Shigella flexneri K-227</name>
    <dbReference type="NCBI Taxonomy" id="766147"/>
    <lineage>
        <taxon>Bacteria</taxon>
        <taxon>Pseudomonadati</taxon>
        <taxon>Pseudomonadota</taxon>
        <taxon>Gammaproteobacteria</taxon>
        <taxon>Enterobacterales</taxon>
        <taxon>Enterobacteriaceae</taxon>
        <taxon>Shigella</taxon>
    </lineage>
</organism>
<evidence type="ECO:0000256" key="1">
    <source>
        <dbReference type="ARBA" id="ARBA00004561"/>
    </source>
</evidence>
<dbReference type="EMBL" id="AFGY01000048">
    <property type="protein sequence ID" value="EGK34287.1"/>
    <property type="molecule type" value="Genomic_DNA"/>
</dbReference>
<evidence type="ECO:0000259" key="6">
    <source>
        <dbReference type="Pfam" id="PF00419"/>
    </source>
</evidence>
<comment type="caution">
    <text evidence="7">The sequence shown here is derived from an EMBL/GenBank/DDBJ whole genome shotgun (WGS) entry which is preliminary data.</text>
</comment>
<keyword evidence="3 5" id="KW-0732">Signal</keyword>
<evidence type="ECO:0000313" key="7">
    <source>
        <dbReference type="EMBL" id="EGK34287.1"/>
    </source>
</evidence>
<dbReference type="Proteomes" id="UP000004520">
    <property type="component" value="Unassembled WGS sequence"/>
</dbReference>
<feature type="domain" description="Fimbrial-type adhesion" evidence="6">
    <location>
        <begin position="211"/>
        <end position="268"/>
    </location>
</feature>
<dbReference type="Pfam" id="PF00419">
    <property type="entry name" value="Fimbrial"/>
    <property type="match status" value="1"/>
</dbReference>
<dbReference type="PANTHER" id="PTHR33420">
    <property type="entry name" value="FIMBRIAL SUBUNIT ELFA-RELATED"/>
    <property type="match status" value="1"/>
</dbReference>
<dbReference type="PROSITE" id="PS51257">
    <property type="entry name" value="PROKAR_LIPOPROTEIN"/>
    <property type="match status" value="1"/>
</dbReference>
<comment type="subcellular location">
    <subcellularLocation>
        <location evidence="1">Fimbrium</location>
    </subcellularLocation>
</comment>
<evidence type="ECO:0000313" key="8">
    <source>
        <dbReference type="Proteomes" id="UP000004520"/>
    </source>
</evidence>
<name>F5P044_SHIFL</name>
<proteinExistence type="inferred from homology"/>
<evidence type="ECO:0000256" key="3">
    <source>
        <dbReference type="ARBA" id="ARBA00022729"/>
    </source>
</evidence>
<dbReference type="InterPro" id="IPR050263">
    <property type="entry name" value="Bact_Fimbrial_Adh_Pro"/>
</dbReference>
<sequence length="306" mass="32921">MKRAPLITGLLLISTSCAYASSGGCGADSTSGATNYSSVVDDVTVNQTDNVTGREFTSATLSSTNWQYACSCSAGKAVKLVYMVSPVLTTTGHQTGYYKLNDSLDIKTTLQANDIPGLTTDQVVSVNTRFTQIKSSTVYSAATQTGVCQGDTSRYGPVNIGANTTFTLYVTKPFLGSMTIPKTDIAVIKGAWVDGMGSPSTGDFHDLVKLSIQGNLTAPQSCKINQGDVIKVNFGFINGQKFTTRNAMPDGFTPVDFDITYDCGDTSKIKNLVANAHRRYNWGSRPVQPGRQAKKFRQCARCRYSY</sequence>
<keyword evidence="4" id="KW-0281">Fimbrium</keyword>
<reference evidence="7 8" key="1">
    <citation type="submission" date="2011-04" db="EMBL/GenBank/DDBJ databases">
        <authorList>
            <person name="Rasko D."/>
            <person name="Redman J."/>
            <person name="Daugherty S.C."/>
            <person name="Tallon L."/>
            <person name="Sadzewicz L."/>
            <person name="Jones K."/>
            <person name="Santana-Cruz I."/>
            <person name="Liu X."/>
        </authorList>
    </citation>
    <scope>NUCLEOTIDE SEQUENCE [LARGE SCALE GENOMIC DNA]</scope>
    <source>
        <strain evidence="7 8">K-227</strain>
    </source>
</reference>
<evidence type="ECO:0000256" key="2">
    <source>
        <dbReference type="ARBA" id="ARBA00006671"/>
    </source>
</evidence>
<dbReference type="GO" id="GO:0043709">
    <property type="term" value="P:cell adhesion involved in single-species biofilm formation"/>
    <property type="evidence" value="ECO:0007669"/>
    <property type="project" value="TreeGrafter"/>
</dbReference>
<dbReference type="PANTHER" id="PTHR33420:SF31">
    <property type="entry name" value="TYPE 1 FIMBRIN D-MANNOSE SPECIFIC ADHESIN"/>
    <property type="match status" value="1"/>
</dbReference>
<dbReference type="PATRIC" id="fig|766147.3.peg.3745"/>
<accession>F5P044</accession>
<dbReference type="AlphaFoldDB" id="F5P044"/>
<dbReference type="InterPro" id="IPR000259">
    <property type="entry name" value="Adhesion_dom_fimbrial"/>
</dbReference>
<evidence type="ECO:0000256" key="4">
    <source>
        <dbReference type="ARBA" id="ARBA00023263"/>
    </source>
</evidence>